<organism evidence="8 9">
    <name type="scientific">Venturia effusa</name>
    <dbReference type="NCBI Taxonomy" id="50376"/>
    <lineage>
        <taxon>Eukaryota</taxon>
        <taxon>Fungi</taxon>
        <taxon>Dikarya</taxon>
        <taxon>Ascomycota</taxon>
        <taxon>Pezizomycotina</taxon>
        <taxon>Dothideomycetes</taxon>
        <taxon>Pleosporomycetidae</taxon>
        <taxon>Venturiales</taxon>
        <taxon>Venturiaceae</taxon>
        <taxon>Venturia</taxon>
    </lineage>
</organism>
<accession>A0A517L0A5</accession>
<keyword evidence="3" id="KW-0862">Zinc</keyword>
<comment type="subcellular location">
    <subcellularLocation>
        <location evidence="1">Nucleus</location>
    </subcellularLocation>
</comment>
<evidence type="ECO:0000256" key="6">
    <source>
        <dbReference type="ARBA" id="ARBA00023163"/>
    </source>
</evidence>
<evidence type="ECO:0000256" key="5">
    <source>
        <dbReference type="ARBA" id="ARBA00023125"/>
    </source>
</evidence>
<dbReference type="PANTHER" id="PTHR47782">
    <property type="entry name" value="ZN(II)2CYS6 TRANSCRIPTION FACTOR (EUROFUNG)-RELATED"/>
    <property type="match status" value="1"/>
</dbReference>
<evidence type="ECO:0000256" key="3">
    <source>
        <dbReference type="ARBA" id="ARBA00022833"/>
    </source>
</evidence>
<evidence type="ECO:0008006" key="10">
    <source>
        <dbReference type="Google" id="ProtNLM"/>
    </source>
</evidence>
<dbReference type="GO" id="GO:0043565">
    <property type="term" value="F:sequence-specific DNA binding"/>
    <property type="evidence" value="ECO:0007669"/>
    <property type="project" value="TreeGrafter"/>
</dbReference>
<dbReference type="CDD" id="cd12148">
    <property type="entry name" value="fungal_TF_MHR"/>
    <property type="match status" value="1"/>
</dbReference>
<dbReference type="InterPro" id="IPR052202">
    <property type="entry name" value="Yeast_MetPath_Reg"/>
</dbReference>
<keyword evidence="6" id="KW-0804">Transcription</keyword>
<dbReference type="AlphaFoldDB" id="A0A517L0A5"/>
<keyword evidence="4" id="KW-0805">Transcription regulation</keyword>
<keyword evidence="7" id="KW-0539">Nucleus</keyword>
<evidence type="ECO:0000256" key="1">
    <source>
        <dbReference type="ARBA" id="ARBA00004123"/>
    </source>
</evidence>
<name>A0A517L0A5_9PEZI</name>
<protein>
    <recommendedName>
        <fullName evidence="10">Transcription factor domain-containing protein</fullName>
    </recommendedName>
</protein>
<dbReference type="OrthoDB" id="25921at2759"/>
<keyword evidence="2" id="KW-0479">Metal-binding</keyword>
<gene>
    <name evidence="8" type="ORF">FKW77_009984</name>
</gene>
<dbReference type="GO" id="GO:0000981">
    <property type="term" value="F:DNA-binding transcription factor activity, RNA polymerase II-specific"/>
    <property type="evidence" value="ECO:0007669"/>
    <property type="project" value="TreeGrafter"/>
</dbReference>
<dbReference type="Proteomes" id="UP000316270">
    <property type="component" value="Chromosome 2"/>
</dbReference>
<dbReference type="EMBL" id="CP042186">
    <property type="protein sequence ID" value="QDS69074.1"/>
    <property type="molecule type" value="Genomic_DNA"/>
</dbReference>
<evidence type="ECO:0000256" key="7">
    <source>
        <dbReference type="ARBA" id="ARBA00023242"/>
    </source>
</evidence>
<keyword evidence="9" id="KW-1185">Reference proteome</keyword>
<dbReference type="GO" id="GO:0005634">
    <property type="term" value="C:nucleus"/>
    <property type="evidence" value="ECO:0007669"/>
    <property type="project" value="UniProtKB-SubCell"/>
</dbReference>
<sequence>MTSVTKPQNPNSPASVRHQFSHNRGTYRYLGGSSLIRDIMKTPLLHSESASKVPKFPNPELDIEDIGVSPELHEYLVTNFLSGIHQVYPILDESSPYLLLDSATKSSNDAFALHMMYAISCLSSPEQPKLKNLGSSFYRRALRNIEKATVEPTIATLQVATLLALHSLLDPSNGNIGQHIAFAIRLSIGLADTDGPDQDPILWSLYPVVYALENTVATALDRINTFPEPTGPIEFVPTDPASFLCSLYRLQARFRNHVQTENGPTLNDALALIDTMGESVHPNVISTTLETQLLLQPSSQVAVRLIQSYEHPRFIPTFVTPHWTHHAGTLVKKDVDSKTIPRSDLLRAFGTAVSLLTKYSMRWPGVDVIADSLRNSP</sequence>
<proteinExistence type="predicted"/>
<dbReference type="GO" id="GO:0046872">
    <property type="term" value="F:metal ion binding"/>
    <property type="evidence" value="ECO:0007669"/>
    <property type="project" value="UniProtKB-KW"/>
</dbReference>
<dbReference type="PANTHER" id="PTHR47782:SF12">
    <property type="entry name" value="ZN(II)2CYS6 TRANSCRIPTION FACTOR (EUROFUNG)"/>
    <property type="match status" value="1"/>
</dbReference>
<evidence type="ECO:0000256" key="4">
    <source>
        <dbReference type="ARBA" id="ARBA00023015"/>
    </source>
</evidence>
<evidence type="ECO:0000313" key="8">
    <source>
        <dbReference type="EMBL" id="QDS69074.1"/>
    </source>
</evidence>
<dbReference type="GO" id="GO:0045944">
    <property type="term" value="P:positive regulation of transcription by RNA polymerase II"/>
    <property type="evidence" value="ECO:0007669"/>
    <property type="project" value="TreeGrafter"/>
</dbReference>
<reference evidence="8 9" key="1">
    <citation type="submission" date="2019-07" db="EMBL/GenBank/DDBJ databases">
        <title>Finished genome of Venturia effusa.</title>
        <authorList>
            <person name="Young C.A."/>
            <person name="Cox M.P."/>
            <person name="Ganley A.R.D."/>
            <person name="David W.J."/>
        </authorList>
    </citation>
    <scope>NUCLEOTIDE SEQUENCE [LARGE SCALE GENOMIC DNA]</scope>
    <source>
        <strain evidence="9">albino</strain>
    </source>
</reference>
<keyword evidence="5" id="KW-0238">DNA-binding</keyword>
<evidence type="ECO:0000313" key="9">
    <source>
        <dbReference type="Proteomes" id="UP000316270"/>
    </source>
</evidence>
<evidence type="ECO:0000256" key="2">
    <source>
        <dbReference type="ARBA" id="ARBA00022723"/>
    </source>
</evidence>